<reference evidence="2 3" key="1">
    <citation type="journal article" date="2019" name="Commun. Biol.">
        <title>The bagworm genome reveals a unique fibroin gene that provides high tensile strength.</title>
        <authorList>
            <person name="Kono N."/>
            <person name="Nakamura H."/>
            <person name="Ohtoshi R."/>
            <person name="Tomita M."/>
            <person name="Numata K."/>
            <person name="Arakawa K."/>
        </authorList>
    </citation>
    <scope>NUCLEOTIDE SEQUENCE [LARGE SCALE GENOMIC DNA]</scope>
</reference>
<feature type="compositionally biased region" description="Low complexity" evidence="1">
    <location>
        <begin position="111"/>
        <end position="124"/>
    </location>
</feature>
<dbReference type="EMBL" id="BGZK01000098">
    <property type="protein sequence ID" value="GBP18522.1"/>
    <property type="molecule type" value="Genomic_DNA"/>
</dbReference>
<evidence type="ECO:0000313" key="2">
    <source>
        <dbReference type="EMBL" id="GBP18522.1"/>
    </source>
</evidence>
<dbReference type="Proteomes" id="UP000299102">
    <property type="component" value="Unassembled WGS sequence"/>
</dbReference>
<organism evidence="2 3">
    <name type="scientific">Eumeta variegata</name>
    <name type="common">Bagworm moth</name>
    <name type="synonym">Eumeta japonica</name>
    <dbReference type="NCBI Taxonomy" id="151549"/>
    <lineage>
        <taxon>Eukaryota</taxon>
        <taxon>Metazoa</taxon>
        <taxon>Ecdysozoa</taxon>
        <taxon>Arthropoda</taxon>
        <taxon>Hexapoda</taxon>
        <taxon>Insecta</taxon>
        <taxon>Pterygota</taxon>
        <taxon>Neoptera</taxon>
        <taxon>Endopterygota</taxon>
        <taxon>Lepidoptera</taxon>
        <taxon>Glossata</taxon>
        <taxon>Ditrysia</taxon>
        <taxon>Tineoidea</taxon>
        <taxon>Psychidae</taxon>
        <taxon>Oiketicinae</taxon>
        <taxon>Eumeta</taxon>
    </lineage>
</organism>
<feature type="compositionally biased region" description="Basic and acidic residues" evidence="1">
    <location>
        <begin position="125"/>
        <end position="145"/>
    </location>
</feature>
<evidence type="ECO:0000313" key="3">
    <source>
        <dbReference type="Proteomes" id="UP000299102"/>
    </source>
</evidence>
<name>A0A4C1TWW9_EUMVA</name>
<dbReference type="AlphaFoldDB" id="A0A4C1TWW9"/>
<evidence type="ECO:0000256" key="1">
    <source>
        <dbReference type="SAM" id="MobiDB-lite"/>
    </source>
</evidence>
<feature type="region of interest" description="Disordered" evidence="1">
    <location>
        <begin position="20"/>
        <end position="41"/>
    </location>
</feature>
<comment type="caution">
    <text evidence="2">The sequence shown here is derived from an EMBL/GenBank/DDBJ whole genome shotgun (WGS) entry which is preliminary data.</text>
</comment>
<protein>
    <submittedName>
        <fullName evidence="2">Uncharacterized protein</fullName>
    </submittedName>
</protein>
<feature type="compositionally biased region" description="Basic residues" evidence="1">
    <location>
        <begin position="28"/>
        <end position="39"/>
    </location>
</feature>
<gene>
    <name evidence="2" type="ORF">EVAR_12983_1</name>
</gene>
<accession>A0A4C1TWW9</accession>
<proteinExistence type="predicted"/>
<keyword evidence="3" id="KW-1185">Reference proteome</keyword>
<feature type="region of interest" description="Disordered" evidence="1">
    <location>
        <begin position="89"/>
        <end position="151"/>
    </location>
</feature>
<sequence>MMSSLKHFVFARSKRRETALDSGVVTGQRRHGQRRRRKPTYSATYNRAKVRREKKRNYIFIENSYRGEFFTIHLRNKFLHSYKPTPQFKCPAEQSPAPSGRPEARIGVAGAGRSATPAPRAGPRTADDIPHSPGDTRRMFKEFKCHRSGPF</sequence>